<sequence>MTIMIKPETQGLKHGSKAVGIEYAIRRARDKAWLFDADWDGNDVSWEPYADDATWQGDFEDIIRLAALNQLLTYDDADNPHLINGLEFVSRPWFYEEDYLDLDEDTPLDVLDFSLIGVNPEEFTE</sequence>
<gene>
    <name evidence="1" type="ORF">KIH79_11080</name>
</gene>
<evidence type="ECO:0000313" key="1">
    <source>
        <dbReference type="EMBL" id="MBW3093452.1"/>
    </source>
</evidence>
<dbReference type="Proteomes" id="UP000700815">
    <property type="component" value="Unassembled WGS sequence"/>
</dbReference>
<reference evidence="1 2" key="1">
    <citation type="submission" date="2021-05" db="EMBL/GenBank/DDBJ databases">
        <title>Phylogenetic classification of ten novel species belonging to the genus Bifidobacterium comprising B. colchicus sp. nov., B. abeli sp. nov., B. bicoloris sp. nov., B. guerezis sp. nov., B. rosaliae sp. nov., B. santillanensis sp. nov., B. argentati sp. nov., B. amazzoni sp. nov., B. pluviali sp. nov., and B. pinnaculum sp. nov.</title>
        <authorList>
            <person name="Lugli G.A."/>
            <person name="Ruiz Garcia L."/>
            <person name="Margolles A."/>
            <person name="Ventura M."/>
        </authorList>
    </citation>
    <scope>NUCLEOTIDE SEQUENCE [LARGE SCALE GENOMIC DNA]</scope>
    <source>
        <strain evidence="1 2">82T10</strain>
    </source>
</reference>
<dbReference type="RefSeq" id="WP_219059423.1">
    <property type="nucleotide sequence ID" value="NZ_JAHBBH010000043.1"/>
</dbReference>
<dbReference type="EMBL" id="JAHBBH010000043">
    <property type="protein sequence ID" value="MBW3093452.1"/>
    <property type="molecule type" value="Genomic_DNA"/>
</dbReference>
<evidence type="ECO:0000313" key="2">
    <source>
        <dbReference type="Proteomes" id="UP000700815"/>
    </source>
</evidence>
<protein>
    <submittedName>
        <fullName evidence="1">Uncharacterized protein</fullName>
    </submittedName>
</protein>
<name>A0ABS6WHL3_9BIFI</name>
<proteinExistence type="predicted"/>
<comment type="caution">
    <text evidence="1">The sequence shown here is derived from an EMBL/GenBank/DDBJ whole genome shotgun (WGS) entry which is preliminary data.</text>
</comment>
<organism evidence="1 2">
    <name type="scientific">Bifidobacterium miconis</name>
    <dbReference type="NCBI Taxonomy" id="2834435"/>
    <lineage>
        <taxon>Bacteria</taxon>
        <taxon>Bacillati</taxon>
        <taxon>Actinomycetota</taxon>
        <taxon>Actinomycetes</taxon>
        <taxon>Bifidobacteriales</taxon>
        <taxon>Bifidobacteriaceae</taxon>
        <taxon>Bifidobacterium</taxon>
    </lineage>
</organism>
<keyword evidence="2" id="KW-1185">Reference proteome</keyword>
<accession>A0ABS6WHL3</accession>